<organism evidence="4">
    <name type="scientific">freshwater metagenome</name>
    <dbReference type="NCBI Taxonomy" id="449393"/>
    <lineage>
        <taxon>unclassified sequences</taxon>
        <taxon>metagenomes</taxon>
        <taxon>ecological metagenomes</taxon>
    </lineage>
</organism>
<gene>
    <name evidence="4" type="ORF">UFOPK1410_00599</name>
</gene>
<dbReference type="GO" id="GO:0006188">
    <property type="term" value="P:IMP biosynthetic process"/>
    <property type="evidence" value="ECO:0007669"/>
    <property type="project" value="InterPro"/>
</dbReference>
<dbReference type="PANTHER" id="PTHR43411:SF1">
    <property type="entry name" value="ADENYLOSUCCINATE LYASE"/>
    <property type="match status" value="1"/>
</dbReference>
<dbReference type="InterPro" id="IPR008948">
    <property type="entry name" value="L-Aspartase-like"/>
</dbReference>
<protein>
    <submittedName>
        <fullName evidence="4">Unannotated protein</fullName>
    </submittedName>
</protein>
<dbReference type="SUPFAM" id="SSF48557">
    <property type="entry name" value="L-aspartase-like"/>
    <property type="match status" value="1"/>
</dbReference>
<proteinExistence type="predicted"/>
<dbReference type="AlphaFoldDB" id="A0A6J6BJX2"/>
<evidence type="ECO:0000256" key="1">
    <source>
        <dbReference type="ARBA" id="ARBA00004706"/>
    </source>
</evidence>
<dbReference type="PANTHER" id="PTHR43411">
    <property type="entry name" value="ADENYLOSUCCINATE LYASE"/>
    <property type="match status" value="1"/>
</dbReference>
<evidence type="ECO:0000256" key="2">
    <source>
        <dbReference type="ARBA" id="ARBA00004734"/>
    </source>
</evidence>
<dbReference type="EMBL" id="CAEZSH010000061">
    <property type="protein sequence ID" value="CAB4538703.1"/>
    <property type="molecule type" value="Genomic_DNA"/>
</dbReference>
<sequence>MPHKVNPIRFENAESNLELSNAILDSLAATLVNSRLQRDLTDSSSQRNIGVGLGHSMLALDNATRGLGEIELSIGMLEADLLDNWEVLGEAIQTAIRAEVAAGRSAISDPYALLKELTRGKRIGHEELIAFIESLDLSDEVKARLIALKPNTYTGLAQALAERFGE</sequence>
<comment type="pathway">
    <text evidence="1">Purine metabolism; IMP biosynthesis via de novo pathway; 5-amino-1-(5-phospho-D-ribosyl)imidazole-4-carboxamide from 5-amino-1-(5-phospho-D-ribosyl)imidazole-4-carboxylate: step 2/2.</text>
</comment>
<dbReference type="Gene3D" id="1.20.200.10">
    <property type="entry name" value="Fumarase/aspartase (Central domain)"/>
    <property type="match status" value="1"/>
</dbReference>
<dbReference type="InterPro" id="IPR047136">
    <property type="entry name" value="PurB_bact"/>
</dbReference>
<name>A0A6J6BJX2_9ZZZZ</name>
<dbReference type="GO" id="GO:0004018">
    <property type="term" value="F:N6-(1,2-dicarboxyethyl)AMP AMP-lyase (fumarate-forming) activity"/>
    <property type="evidence" value="ECO:0007669"/>
    <property type="project" value="InterPro"/>
</dbReference>
<dbReference type="Pfam" id="PF08328">
    <property type="entry name" value="ASL_C"/>
    <property type="match status" value="1"/>
</dbReference>
<dbReference type="InterPro" id="IPR013539">
    <property type="entry name" value="PurB_C"/>
</dbReference>
<feature type="domain" description="Adenylosuccinate lyase PurB C-terminal" evidence="3">
    <location>
        <begin position="34"/>
        <end position="154"/>
    </location>
</feature>
<evidence type="ECO:0000313" key="4">
    <source>
        <dbReference type="EMBL" id="CAB4538703.1"/>
    </source>
</evidence>
<dbReference type="Gene3D" id="1.10.40.30">
    <property type="entry name" value="Fumarase/aspartase (C-terminal domain)"/>
    <property type="match status" value="1"/>
</dbReference>
<accession>A0A6J6BJX2</accession>
<evidence type="ECO:0000259" key="3">
    <source>
        <dbReference type="Pfam" id="PF08328"/>
    </source>
</evidence>
<reference evidence="4" key="1">
    <citation type="submission" date="2020-05" db="EMBL/GenBank/DDBJ databases">
        <authorList>
            <person name="Chiriac C."/>
            <person name="Salcher M."/>
            <person name="Ghai R."/>
            <person name="Kavagutti S V."/>
        </authorList>
    </citation>
    <scope>NUCLEOTIDE SEQUENCE</scope>
</reference>
<comment type="pathway">
    <text evidence="2">Purine metabolism; AMP biosynthesis via de novo pathway; AMP from IMP: step 2/2.</text>
</comment>